<dbReference type="InterPro" id="IPR006379">
    <property type="entry name" value="HAD-SF_hydro_IIB"/>
</dbReference>
<dbReference type="Proteomes" id="UP000196293">
    <property type="component" value="Unassembled WGS sequence"/>
</dbReference>
<evidence type="ECO:0000313" key="3">
    <source>
        <dbReference type="Proteomes" id="UP000195859"/>
    </source>
</evidence>
<dbReference type="Gene3D" id="3.30.1240.10">
    <property type="match status" value="1"/>
</dbReference>
<dbReference type="SFLD" id="SFLDG01144">
    <property type="entry name" value="C2.B.4:_PGP_Like"/>
    <property type="match status" value="1"/>
</dbReference>
<reference evidence="2" key="2">
    <citation type="journal article" date="2018" name="BMC Genomics">
        <title>Whole genome sequencing and function prediction of 133 gut anaerobes isolated from chicken caecum in pure cultures.</title>
        <authorList>
            <person name="Medvecky M."/>
            <person name="Cejkova D."/>
            <person name="Polansky O."/>
            <person name="Karasova D."/>
            <person name="Kubasova T."/>
            <person name="Cizek A."/>
            <person name="Rychlik I."/>
        </authorList>
    </citation>
    <scope>NUCLEOTIDE SEQUENCE</scope>
    <source>
        <strain evidence="2">An101</strain>
        <strain evidence="1">An115</strain>
    </source>
</reference>
<dbReference type="RefSeq" id="WP_087176713.1">
    <property type="nucleotide sequence ID" value="NZ_NFLS01000027.1"/>
</dbReference>
<evidence type="ECO:0000313" key="4">
    <source>
        <dbReference type="Proteomes" id="UP000196293"/>
    </source>
</evidence>
<dbReference type="EMBL" id="NFLZ01000026">
    <property type="protein sequence ID" value="OUQ74922.1"/>
    <property type="molecule type" value="Genomic_DNA"/>
</dbReference>
<proteinExistence type="predicted"/>
<dbReference type="SFLD" id="SFLDS00003">
    <property type="entry name" value="Haloacid_Dehalogenase"/>
    <property type="match status" value="1"/>
</dbReference>
<keyword evidence="4" id="KW-1185">Reference proteome</keyword>
<accession>A0A1Y4UED2</accession>
<organism evidence="2 3">
    <name type="scientific">Lactobacillus gallinarum</name>
    <dbReference type="NCBI Taxonomy" id="52242"/>
    <lineage>
        <taxon>Bacteria</taxon>
        <taxon>Bacillati</taxon>
        <taxon>Bacillota</taxon>
        <taxon>Bacilli</taxon>
        <taxon>Lactobacillales</taxon>
        <taxon>Lactobacillaceae</taxon>
        <taxon>Lactobacillus</taxon>
    </lineage>
</organism>
<dbReference type="NCBIfam" id="TIGR01484">
    <property type="entry name" value="HAD-SF-IIB"/>
    <property type="match status" value="1"/>
</dbReference>
<comment type="caution">
    <text evidence="2">The sequence shown here is derived from an EMBL/GenBank/DDBJ whole genome shotgun (WGS) entry which is preliminary data.</text>
</comment>
<dbReference type="PROSITE" id="PS01228">
    <property type="entry name" value="COF_1"/>
    <property type="match status" value="1"/>
</dbReference>
<dbReference type="Gene3D" id="3.40.50.1000">
    <property type="entry name" value="HAD superfamily/HAD-like"/>
    <property type="match status" value="1"/>
</dbReference>
<dbReference type="SUPFAM" id="SSF56784">
    <property type="entry name" value="HAD-like"/>
    <property type="match status" value="1"/>
</dbReference>
<dbReference type="InterPro" id="IPR000150">
    <property type="entry name" value="Cof"/>
</dbReference>
<dbReference type="EMBL" id="NFLS01000027">
    <property type="protein sequence ID" value="OUQ55186.1"/>
    <property type="molecule type" value="Genomic_DNA"/>
</dbReference>
<dbReference type="SFLD" id="SFLDG01140">
    <property type="entry name" value="C2.B:_Phosphomannomutase_and_P"/>
    <property type="match status" value="1"/>
</dbReference>
<dbReference type="GO" id="GO:0005829">
    <property type="term" value="C:cytosol"/>
    <property type="evidence" value="ECO:0007669"/>
    <property type="project" value="TreeGrafter"/>
</dbReference>
<protein>
    <submittedName>
        <fullName evidence="2">Sugar-phosphatase</fullName>
    </submittedName>
</protein>
<dbReference type="GO" id="GO:0016791">
    <property type="term" value="F:phosphatase activity"/>
    <property type="evidence" value="ECO:0007669"/>
    <property type="project" value="UniProtKB-ARBA"/>
</dbReference>
<name>A0A1Y4UED2_9LACO</name>
<dbReference type="CDD" id="cd07516">
    <property type="entry name" value="HAD_Pase"/>
    <property type="match status" value="1"/>
</dbReference>
<dbReference type="Proteomes" id="UP000195859">
    <property type="component" value="Unassembled WGS sequence"/>
</dbReference>
<evidence type="ECO:0000313" key="1">
    <source>
        <dbReference type="EMBL" id="OUQ55186.1"/>
    </source>
</evidence>
<dbReference type="AlphaFoldDB" id="A0A1Y4UED2"/>
<dbReference type="NCBIfam" id="TIGR00099">
    <property type="entry name" value="Cof-subfamily"/>
    <property type="match status" value="1"/>
</dbReference>
<dbReference type="Pfam" id="PF08282">
    <property type="entry name" value="Hydrolase_3"/>
    <property type="match status" value="1"/>
</dbReference>
<evidence type="ECO:0000313" key="2">
    <source>
        <dbReference type="EMBL" id="OUQ74922.1"/>
    </source>
</evidence>
<sequence length="280" mass="30768">MKDIKLIAIDIDGTLLNSERKLTPGVISTIKQASAVGKKVVICTGRPLAGAREYLEPLGLDEQDDQYIISFGGALVETTTGHGLIEETLSYDDYIRIEALARKTNLHFHASSDDCVYTANRNIGKYTVHESVLCSIGIKYRTQEEMADKKIYKCMYVDDPDVLSAAMAKYQADFDQLAKEYMVVKSTPFYLEVNRKGVNKGTALKALTEKLGLTQDNVMAIGDEANDLSMIEYAETGVAMGNGTDLVKKTADVVTADNDHDGVAQAIKNILQCKRIRIAL</sequence>
<reference evidence="3 4" key="1">
    <citation type="submission" date="2017-04" db="EMBL/GenBank/DDBJ databases">
        <title>Function of individual gut microbiota members based on whole genome sequencing of pure cultures obtained from chicken caecum.</title>
        <authorList>
            <person name="Medvecky M."/>
            <person name="Cejkova D."/>
            <person name="Polansky O."/>
            <person name="Karasova D."/>
            <person name="Kubasova T."/>
            <person name="Cizek A."/>
            <person name="Rychlik I."/>
        </authorList>
    </citation>
    <scope>NUCLEOTIDE SEQUENCE [LARGE SCALE GENOMIC DNA]</scope>
    <source>
        <strain evidence="3">An101</strain>
        <strain evidence="4">An115</strain>
    </source>
</reference>
<dbReference type="InterPro" id="IPR036412">
    <property type="entry name" value="HAD-like_sf"/>
</dbReference>
<gene>
    <name evidence="2" type="ORF">B5E44_08560</name>
    <name evidence="1" type="ORF">B5E59_08380</name>
</gene>
<dbReference type="GO" id="GO:0000287">
    <property type="term" value="F:magnesium ion binding"/>
    <property type="evidence" value="ECO:0007669"/>
    <property type="project" value="TreeGrafter"/>
</dbReference>
<dbReference type="InterPro" id="IPR023214">
    <property type="entry name" value="HAD_sf"/>
</dbReference>
<dbReference type="PANTHER" id="PTHR10000">
    <property type="entry name" value="PHOSPHOSERINE PHOSPHATASE"/>
    <property type="match status" value="1"/>
</dbReference>
<dbReference type="PANTHER" id="PTHR10000:SF8">
    <property type="entry name" value="HAD SUPERFAMILY HYDROLASE-LIKE, TYPE 3"/>
    <property type="match status" value="1"/>
</dbReference>
<dbReference type="NCBIfam" id="NF007806">
    <property type="entry name" value="PRK10513.1"/>
    <property type="match status" value="1"/>
</dbReference>